<dbReference type="GeneID" id="20084728"/>
<evidence type="ECO:0000256" key="1">
    <source>
        <dbReference type="SAM" id="MobiDB-lite"/>
    </source>
</evidence>
<proteinExistence type="predicted"/>
<accession>A0A024U260</accession>
<dbReference type="AlphaFoldDB" id="A0A024U260"/>
<gene>
    <name evidence="2" type="ORF">H310_07678</name>
</gene>
<dbReference type="EMBL" id="KI913965">
    <property type="protein sequence ID" value="ETW00305.1"/>
    <property type="molecule type" value="Genomic_DNA"/>
</dbReference>
<organism evidence="2">
    <name type="scientific">Aphanomyces invadans</name>
    <dbReference type="NCBI Taxonomy" id="157072"/>
    <lineage>
        <taxon>Eukaryota</taxon>
        <taxon>Sar</taxon>
        <taxon>Stramenopiles</taxon>
        <taxon>Oomycota</taxon>
        <taxon>Saprolegniomycetes</taxon>
        <taxon>Saprolegniales</taxon>
        <taxon>Verrucalvaceae</taxon>
        <taxon>Aphanomyces</taxon>
    </lineage>
</organism>
<dbReference type="RefSeq" id="XP_008871330.1">
    <property type="nucleotide sequence ID" value="XM_008873108.1"/>
</dbReference>
<reference evidence="2" key="1">
    <citation type="submission" date="2013-12" db="EMBL/GenBank/DDBJ databases">
        <title>The Genome Sequence of Aphanomyces invadans NJM9701.</title>
        <authorList>
            <consortium name="The Broad Institute Genomics Platform"/>
            <person name="Russ C."/>
            <person name="Tyler B."/>
            <person name="van West P."/>
            <person name="Dieguez-Uribeondo J."/>
            <person name="Young S.K."/>
            <person name="Zeng Q."/>
            <person name="Gargeya S."/>
            <person name="Fitzgerald M."/>
            <person name="Abouelleil A."/>
            <person name="Alvarado L."/>
            <person name="Chapman S.B."/>
            <person name="Gainer-Dewar J."/>
            <person name="Goldberg J."/>
            <person name="Griggs A."/>
            <person name="Gujja S."/>
            <person name="Hansen M."/>
            <person name="Howarth C."/>
            <person name="Imamovic A."/>
            <person name="Ireland A."/>
            <person name="Larimer J."/>
            <person name="McCowan C."/>
            <person name="Murphy C."/>
            <person name="Pearson M."/>
            <person name="Poon T.W."/>
            <person name="Priest M."/>
            <person name="Roberts A."/>
            <person name="Saif S."/>
            <person name="Shea T."/>
            <person name="Sykes S."/>
            <person name="Wortman J."/>
            <person name="Nusbaum C."/>
            <person name="Birren B."/>
        </authorList>
    </citation>
    <scope>NUCLEOTIDE SEQUENCE [LARGE SCALE GENOMIC DNA]</scope>
    <source>
        <strain evidence="2">NJM9701</strain>
    </source>
</reference>
<evidence type="ECO:0000313" key="2">
    <source>
        <dbReference type="EMBL" id="ETW00305.1"/>
    </source>
</evidence>
<dbReference type="VEuPathDB" id="FungiDB:H310_07678"/>
<protein>
    <submittedName>
        <fullName evidence="2">Uncharacterized protein</fullName>
    </submittedName>
</protein>
<sequence>MEFRIRHNESAGAYFDPSKIHLDEELNAGITIDAKLQAYIFLNSLVQRFESFINFQAHVFQHGEVIDEAALPKLFTALIEMRSEALWIFRCSINDNPSSKSTIRPQSRQPRHTRRRLQLLQHTQPH</sequence>
<feature type="region of interest" description="Disordered" evidence="1">
    <location>
        <begin position="95"/>
        <end position="114"/>
    </location>
</feature>
<name>A0A024U260_9STRA</name>